<dbReference type="Gene3D" id="3.40.190.10">
    <property type="entry name" value="Periplasmic binding protein-like II"/>
    <property type="match status" value="1"/>
</dbReference>
<dbReference type="SUPFAM" id="SSF53850">
    <property type="entry name" value="Periplasmic binding protein-like II"/>
    <property type="match status" value="1"/>
</dbReference>
<name>A0ABQ3UIJ5_9CHLR</name>
<feature type="domain" description="ABC-type glycine betaine transport system substrate-binding" evidence="2">
    <location>
        <begin position="45"/>
        <end position="301"/>
    </location>
</feature>
<reference evidence="3 4" key="1">
    <citation type="journal article" date="2021" name="Int. J. Syst. Evol. Microbiol.">
        <title>Reticulibacter mediterranei gen. nov., sp. nov., within the new family Reticulibacteraceae fam. nov., and Ktedonospora formicarum gen. nov., sp. nov., Ktedonobacter robiniae sp. nov., Dictyobacter formicarum sp. nov. and Dictyobacter arantiisoli sp. nov., belonging to the class Ktedonobacteria.</title>
        <authorList>
            <person name="Yabe S."/>
            <person name="Zheng Y."/>
            <person name="Wang C.M."/>
            <person name="Sakai Y."/>
            <person name="Abe K."/>
            <person name="Yokota A."/>
            <person name="Donadio S."/>
            <person name="Cavaletti L."/>
            <person name="Monciardini P."/>
        </authorList>
    </citation>
    <scope>NUCLEOTIDE SEQUENCE [LARGE SCALE GENOMIC DNA]</scope>
    <source>
        <strain evidence="3 4">SOSP1-30</strain>
    </source>
</reference>
<feature type="signal peptide" evidence="1">
    <location>
        <begin position="1"/>
        <end position="28"/>
    </location>
</feature>
<keyword evidence="1" id="KW-0732">Signal</keyword>
<evidence type="ECO:0000259" key="2">
    <source>
        <dbReference type="Pfam" id="PF04069"/>
    </source>
</evidence>
<organism evidence="3 4">
    <name type="scientific">Ktedonobacter robiniae</name>
    <dbReference type="NCBI Taxonomy" id="2778365"/>
    <lineage>
        <taxon>Bacteria</taxon>
        <taxon>Bacillati</taxon>
        <taxon>Chloroflexota</taxon>
        <taxon>Ktedonobacteria</taxon>
        <taxon>Ktedonobacterales</taxon>
        <taxon>Ktedonobacteraceae</taxon>
        <taxon>Ktedonobacter</taxon>
    </lineage>
</organism>
<dbReference type="InterPro" id="IPR007210">
    <property type="entry name" value="ABC_Gly_betaine_transp_sub-bd"/>
</dbReference>
<sequence>MFLRSLKTKSAGALILVLLMLLSACGTSGNSSSSNTGSGSTSKGNLVVGGKLDVESQLLTKMYTLLLQKAGYKVTEKPALGNSNIVFQAISSGSIDIYPEFTATGLNKLQVPTTYDPQKDYQAVKDGFNTNYKLTWLDAAPLNDGYALCTSKETSQKLGITSISDVKAKASQLALTSPSDGVSFVDGLQKVYGLTTKSFKSTQTVDYALGFDAVKSDKAQVTVCYGTDATVPQGGFVFLKDDKNGFPAFNPAPVVRNDIAQKYPDIASVLNPLAPKLTTDVSIQLQTQVAQKKSDGASVSRAVTLVATDFLKQQGLL</sequence>
<dbReference type="Gene3D" id="3.40.190.120">
    <property type="entry name" value="Osmoprotection protein (prox), domain 2"/>
    <property type="match status" value="1"/>
</dbReference>
<protein>
    <submittedName>
        <fullName evidence="3">Glycine/betaine ABC transporter substrate-binding protein</fullName>
    </submittedName>
</protein>
<gene>
    <name evidence="3" type="ORF">KSB_09050</name>
</gene>
<evidence type="ECO:0000256" key="1">
    <source>
        <dbReference type="SAM" id="SignalP"/>
    </source>
</evidence>
<accession>A0ABQ3UIJ5</accession>
<dbReference type="PROSITE" id="PS51257">
    <property type="entry name" value="PROKAR_LIPOPROTEIN"/>
    <property type="match status" value="1"/>
</dbReference>
<feature type="chain" id="PRO_5047203892" evidence="1">
    <location>
        <begin position="29"/>
        <end position="317"/>
    </location>
</feature>
<dbReference type="RefSeq" id="WP_201369339.1">
    <property type="nucleotide sequence ID" value="NZ_BNJG01000001.1"/>
</dbReference>
<dbReference type="Pfam" id="PF04069">
    <property type="entry name" value="OpuAC"/>
    <property type="match status" value="1"/>
</dbReference>
<dbReference type="EMBL" id="BNJG01000001">
    <property type="protein sequence ID" value="GHO52430.1"/>
    <property type="molecule type" value="Genomic_DNA"/>
</dbReference>
<proteinExistence type="predicted"/>
<comment type="caution">
    <text evidence="3">The sequence shown here is derived from an EMBL/GenBank/DDBJ whole genome shotgun (WGS) entry which is preliminary data.</text>
</comment>
<evidence type="ECO:0000313" key="3">
    <source>
        <dbReference type="EMBL" id="GHO52430.1"/>
    </source>
</evidence>
<dbReference type="Proteomes" id="UP000654345">
    <property type="component" value="Unassembled WGS sequence"/>
</dbReference>
<evidence type="ECO:0000313" key="4">
    <source>
        <dbReference type="Proteomes" id="UP000654345"/>
    </source>
</evidence>
<keyword evidence="4" id="KW-1185">Reference proteome</keyword>